<protein>
    <submittedName>
        <fullName evidence="1">Uncharacterized protein</fullName>
    </submittedName>
</protein>
<name>A0ACC2RY00_9FUNG</name>
<keyword evidence="2" id="KW-1185">Reference proteome</keyword>
<comment type="caution">
    <text evidence="1">The sequence shown here is derived from an EMBL/GenBank/DDBJ whole genome shotgun (WGS) entry which is preliminary data.</text>
</comment>
<evidence type="ECO:0000313" key="1">
    <source>
        <dbReference type="EMBL" id="KAJ9054865.1"/>
    </source>
</evidence>
<gene>
    <name evidence="1" type="ORF">DSO57_1009795</name>
</gene>
<accession>A0ACC2RY00</accession>
<organism evidence="1 2">
    <name type="scientific">Entomophthora muscae</name>
    <dbReference type="NCBI Taxonomy" id="34485"/>
    <lineage>
        <taxon>Eukaryota</taxon>
        <taxon>Fungi</taxon>
        <taxon>Fungi incertae sedis</taxon>
        <taxon>Zoopagomycota</taxon>
        <taxon>Entomophthoromycotina</taxon>
        <taxon>Entomophthoromycetes</taxon>
        <taxon>Entomophthorales</taxon>
        <taxon>Entomophthoraceae</taxon>
        <taxon>Entomophthora</taxon>
    </lineage>
</organism>
<dbReference type="EMBL" id="QTSX02006421">
    <property type="protein sequence ID" value="KAJ9054865.1"/>
    <property type="molecule type" value="Genomic_DNA"/>
</dbReference>
<reference evidence="1" key="1">
    <citation type="submission" date="2022-04" db="EMBL/GenBank/DDBJ databases">
        <title>Genome of the entomopathogenic fungus Entomophthora muscae.</title>
        <authorList>
            <person name="Elya C."/>
            <person name="Lovett B.R."/>
            <person name="Lee E."/>
            <person name="Macias A.M."/>
            <person name="Hajek A.E."/>
            <person name="De Bivort B.L."/>
            <person name="Kasson M.T."/>
            <person name="De Fine Licht H.H."/>
            <person name="Stajich J.E."/>
        </authorList>
    </citation>
    <scope>NUCLEOTIDE SEQUENCE</scope>
    <source>
        <strain evidence="1">Berkeley</strain>
    </source>
</reference>
<proteinExistence type="predicted"/>
<evidence type="ECO:0000313" key="2">
    <source>
        <dbReference type="Proteomes" id="UP001165960"/>
    </source>
</evidence>
<dbReference type="Proteomes" id="UP001165960">
    <property type="component" value="Unassembled WGS sequence"/>
</dbReference>
<sequence>MYFYSLQKHLQFNAKALLRRSPTLLFARNTAHKPCSSQAKQVKVESSDEVINITTPLPMRSATCFLVGMACKLFLKLACSQVHLRNFDRLLKQVESRAPGTSLITIQNHATTLDDPILWGALPARSLASPHLVRWSLAAKEIIFINPLFSAFFAAGQTIPIIRGAGIYQPAMDVALELLDKSGWINIYPEGKVNRDKPLLPFKWGVGRLIQETVSTPIIIPIYHSGMLNIYPGDGVILPRLGKQLVVSVGSPINIRELLKDDAGFQNISPDDTDRARSYITNIVRMQLDDLREETLAWMQEKGIDSGFRPNK</sequence>